<name>A0A1L9RS95_ASPWE</name>
<dbReference type="Gene3D" id="3.10.180.10">
    <property type="entry name" value="2,3-Dihydroxybiphenyl 1,2-Dioxygenase, domain 1"/>
    <property type="match status" value="1"/>
</dbReference>
<dbReference type="PANTHER" id="PTHR35006:SF2">
    <property type="entry name" value="GLYOXALASE FAMILY PROTEIN (AFU_ORTHOLOGUE AFUA_5G14830)"/>
    <property type="match status" value="1"/>
</dbReference>
<keyword evidence="2" id="KW-1185">Reference proteome</keyword>
<accession>A0A1L9RS95</accession>
<dbReference type="Proteomes" id="UP000184383">
    <property type="component" value="Unassembled WGS sequence"/>
</dbReference>
<dbReference type="AlphaFoldDB" id="A0A1L9RS95"/>
<protein>
    <recommendedName>
        <fullName evidence="3">VOC domain-containing protein</fullName>
    </recommendedName>
</protein>
<proteinExistence type="predicted"/>
<dbReference type="PANTHER" id="PTHR35006">
    <property type="entry name" value="GLYOXALASE FAMILY PROTEIN (AFU_ORTHOLOGUE AFUA_5G14830)"/>
    <property type="match status" value="1"/>
</dbReference>
<dbReference type="InterPro" id="IPR029068">
    <property type="entry name" value="Glyas_Bleomycin-R_OHBP_Dase"/>
</dbReference>
<gene>
    <name evidence="1" type="ORF">ASPWEDRAFT_39524</name>
</gene>
<dbReference type="EMBL" id="KV878211">
    <property type="protein sequence ID" value="OJJ37782.1"/>
    <property type="molecule type" value="Genomic_DNA"/>
</dbReference>
<dbReference type="OrthoDB" id="10249419at2759"/>
<sequence>MPMSNIDHIGISAPKDEFENVIKWYKAALAPLNYREIMRFPGAVGLGNEGPDFWITERESKTPQELHFAFMAPDHATVNAFHQAALAVGGKCNGPPGKRPQYHENYYGAFVLDPLNNNVEMVDHCSHEEEYR</sequence>
<evidence type="ECO:0000313" key="1">
    <source>
        <dbReference type="EMBL" id="OJJ37782.1"/>
    </source>
</evidence>
<dbReference type="CDD" id="cd07262">
    <property type="entry name" value="VOC_like"/>
    <property type="match status" value="1"/>
</dbReference>
<dbReference type="RefSeq" id="XP_040691458.1">
    <property type="nucleotide sequence ID" value="XM_040835107.1"/>
</dbReference>
<dbReference type="VEuPathDB" id="FungiDB:ASPWEDRAFT_39524"/>
<organism evidence="1 2">
    <name type="scientific">Aspergillus wentii DTO 134E9</name>
    <dbReference type="NCBI Taxonomy" id="1073089"/>
    <lineage>
        <taxon>Eukaryota</taxon>
        <taxon>Fungi</taxon>
        <taxon>Dikarya</taxon>
        <taxon>Ascomycota</taxon>
        <taxon>Pezizomycotina</taxon>
        <taxon>Eurotiomycetes</taxon>
        <taxon>Eurotiomycetidae</taxon>
        <taxon>Eurotiales</taxon>
        <taxon>Aspergillaceae</taxon>
        <taxon>Aspergillus</taxon>
        <taxon>Aspergillus subgen. Cremei</taxon>
    </lineage>
</organism>
<dbReference type="SUPFAM" id="SSF54593">
    <property type="entry name" value="Glyoxalase/Bleomycin resistance protein/Dihydroxybiphenyl dioxygenase"/>
    <property type="match status" value="1"/>
</dbReference>
<evidence type="ECO:0008006" key="3">
    <source>
        <dbReference type="Google" id="ProtNLM"/>
    </source>
</evidence>
<dbReference type="STRING" id="1073089.A0A1L9RS95"/>
<dbReference type="GeneID" id="63750955"/>
<evidence type="ECO:0000313" key="2">
    <source>
        <dbReference type="Proteomes" id="UP000184383"/>
    </source>
</evidence>
<reference evidence="2" key="1">
    <citation type="journal article" date="2017" name="Genome Biol.">
        <title>Comparative genomics reveals high biological diversity and specific adaptations in the industrially and medically important fungal genus Aspergillus.</title>
        <authorList>
            <person name="de Vries R.P."/>
            <person name="Riley R."/>
            <person name="Wiebenga A."/>
            <person name="Aguilar-Osorio G."/>
            <person name="Amillis S."/>
            <person name="Uchima C.A."/>
            <person name="Anderluh G."/>
            <person name="Asadollahi M."/>
            <person name="Askin M."/>
            <person name="Barry K."/>
            <person name="Battaglia E."/>
            <person name="Bayram O."/>
            <person name="Benocci T."/>
            <person name="Braus-Stromeyer S.A."/>
            <person name="Caldana C."/>
            <person name="Canovas D."/>
            <person name="Cerqueira G.C."/>
            <person name="Chen F."/>
            <person name="Chen W."/>
            <person name="Choi C."/>
            <person name="Clum A."/>
            <person name="Dos Santos R.A."/>
            <person name="Damasio A.R."/>
            <person name="Diallinas G."/>
            <person name="Emri T."/>
            <person name="Fekete E."/>
            <person name="Flipphi M."/>
            <person name="Freyberg S."/>
            <person name="Gallo A."/>
            <person name="Gournas C."/>
            <person name="Habgood R."/>
            <person name="Hainaut M."/>
            <person name="Harispe M.L."/>
            <person name="Henrissat B."/>
            <person name="Hilden K.S."/>
            <person name="Hope R."/>
            <person name="Hossain A."/>
            <person name="Karabika E."/>
            <person name="Karaffa L."/>
            <person name="Karanyi Z."/>
            <person name="Krasevec N."/>
            <person name="Kuo A."/>
            <person name="Kusch H."/>
            <person name="LaButti K."/>
            <person name="Lagendijk E.L."/>
            <person name="Lapidus A."/>
            <person name="Levasseur A."/>
            <person name="Lindquist E."/>
            <person name="Lipzen A."/>
            <person name="Logrieco A.F."/>
            <person name="MacCabe A."/>
            <person name="Maekelae M.R."/>
            <person name="Malavazi I."/>
            <person name="Melin P."/>
            <person name="Meyer V."/>
            <person name="Mielnichuk N."/>
            <person name="Miskei M."/>
            <person name="Molnar A.P."/>
            <person name="Mule G."/>
            <person name="Ngan C.Y."/>
            <person name="Orejas M."/>
            <person name="Orosz E."/>
            <person name="Ouedraogo J.P."/>
            <person name="Overkamp K.M."/>
            <person name="Park H.-S."/>
            <person name="Perrone G."/>
            <person name="Piumi F."/>
            <person name="Punt P.J."/>
            <person name="Ram A.F."/>
            <person name="Ramon A."/>
            <person name="Rauscher S."/>
            <person name="Record E."/>
            <person name="Riano-Pachon D.M."/>
            <person name="Robert V."/>
            <person name="Roehrig J."/>
            <person name="Ruller R."/>
            <person name="Salamov A."/>
            <person name="Salih N.S."/>
            <person name="Samson R.A."/>
            <person name="Sandor E."/>
            <person name="Sanguinetti M."/>
            <person name="Schuetze T."/>
            <person name="Sepcic K."/>
            <person name="Shelest E."/>
            <person name="Sherlock G."/>
            <person name="Sophianopoulou V."/>
            <person name="Squina F.M."/>
            <person name="Sun H."/>
            <person name="Susca A."/>
            <person name="Todd R.B."/>
            <person name="Tsang A."/>
            <person name="Unkles S.E."/>
            <person name="van de Wiele N."/>
            <person name="van Rossen-Uffink D."/>
            <person name="Oliveira J.V."/>
            <person name="Vesth T.C."/>
            <person name="Visser J."/>
            <person name="Yu J.-H."/>
            <person name="Zhou M."/>
            <person name="Andersen M.R."/>
            <person name="Archer D.B."/>
            <person name="Baker S.E."/>
            <person name="Benoit I."/>
            <person name="Brakhage A.A."/>
            <person name="Braus G.H."/>
            <person name="Fischer R."/>
            <person name="Frisvad J.C."/>
            <person name="Goldman G.H."/>
            <person name="Houbraken J."/>
            <person name="Oakley B."/>
            <person name="Pocsi I."/>
            <person name="Scazzocchio C."/>
            <person name="Seiboth B."/>
            <person name="vanKuyk P.A."/>
            <person name="Wortman J."/>
            <person name="Dyer P.S."/>
            <person name="Grigoriev I.V."/>
        </authorList>
    </citation>
    <scope>NUCLEOTIDE SEQUENCE [LARGE SCALE GENOMIC DNA]</scope>
    <source>
        <strain evidence="2">DTO 134E9</strain>
    </source>
</reference>